<protein>
    <recommendedName>
        <fullName evidence="4">HhH-GPD domain-containing protein</fullName>
    </recommendedName>
</protein>
<dbReference type="PANTHER" id="PTHR10242:SF4">
    <property type="entry name" value="OS07G0657600 PROTEIN"/>
    <property type="match status" value="1"/>
</dbReference>
<evidence type="ECO:0008006" key="4">
    <source>
        <dbReference type="Google" id="ProtNLM"/>
    </source>
</evidence>
<dbReference type="InParanoid" id="A0A0G4H2A2"/>
<dbReference type="GO" id="GO:0006285">
    <property type="term" value="P:base-excision repair, AP site formation"/>
    <property type="evidence" value="ECO:0007669"/>
    <property type="project" value="TreeGrafter"/>
</dbReference>
<dbReference type="EMBL" id="CDMY01000954">
    <property type="protein sequence ID" value="CEM37777.1"/>
    <property type="molecule type" value="Genomic_DNA"/>
</dbReference>
<evidence type="ECO:0000313" key="3">
    <source>
        <dbReference type="Proteomes" id="UP000041254"/>
    </source>
</evidence>
<dbReference type="InterPro" id="IPR052054">
    <property type="entry name" value="Oxidative_DNA_repair_enzyme"/>
</dbReference>
<gene>
    <name evidence="2" type="ORF">Vbra_19384</name>
</gene>
<dbReference type="SUPFAM" id="SSF48150">
    <property type="entry name" value="DNA-glycosylase"/>
    <property type="match status" value="1"/>
</dbReference>
<dbReference type="OMA" id="AYWFDLI"/>
<dbReference type="GO" id="GO:0005634">
    <property type="term" value="C:nucleus"/>
    <property type="evidence" value="ECO:0007669"/>
    <property type="project" value="TreeGrafter"/>
</dbReference>
<evidence type="ECO:0000313" key="2">
    <source>
        <dbReference type="EMBL" id="CEM37777.1"/>
    </source>
</evidence>
<dbReference type="InterPro" id="IPR011257">
    <property type="entry name" value="DNA_glycosylase"/>
</dbReference>
<keyword evidence="3" id="KW-1185">Reference proteome</keyword>
<organism evidence="2 3">
    <name type="scientific">Vitrella brassicaformis (strain CCMP3155)</name>
    <dbReference type="NCBI Taxonomy" id="1169540"/>
    <lineage>
        <taxon>Eukaryota</taxon>
        <taxon>Sar</taxon>
        <taxon>Alveolata</taxon>
        <taxon>Colpodellida</taxon>
        <taxon>Vitrellaceae</taxon>
        <taxon>Vitrella</taxon>
    </lineage>
</organism>
<reference evidence="2 3" key="1">
    <citation type="submission" date="2014-11" db="EMBL/GenBank/DDBJ databases">
        <authorList>
            <person name="Zhu J."/>
            <person name="Qi W."/>
            <person name="Song R."/>
        </authorList>
    </citation>
    <scope>NUCLEOTIDE SEQUENCE [LARGE SCALE GENOMIC DNA]</scope>
</reference>
<sequence>MSTKRLRSSTEVLRSQSSQSTTDGSTQSDSSSLREVSVTIDVADDFDLAKSICSYGFFVLAPNKWCPPPPSLSTDHGVFKRPLRYGEKGQHVCDVTLTMGQGTIDVSVATSCPLDDGHLGEIKQQICRMCRVSFPIDSWWSLHSEAKSLGFGRLFRSPTLWEDMVKTITVCNVHWKRTCIMNRLLCDKVSSHMGSFPSPSDVLKFSPEWLQRECNLGYRATRLYKLASAFTDGTIDVAWWEHSDRTQQEVWDACLSLNGFGPFATNNVLQLMGFLETFPYDSETVRHFRECHKVIGSLADITKKAKQHYAKYAPYQFVAYWFELWKGYQQKDGVDADRWEEGNAALVISCPQQQQQQQQEVRDVVNEAKRVKRGRQ</sequence>
<dbReference type="PANTHER" id="PTHR10242">
    <property type="entry name" value="8-OXOGUANINE DNA GLYCOSYLASE"/>
    <property type="match status" value="1"/>
</dbReference>
<name>A0A0G4H2A2_VITBC</name>
<accession>A0A0G4H2A2</accession>
<feature type="region of interest" description="Disordered" evidence="1">
    <location>
        <begin position="1"/>
        <end position="34"/>
    </location>
</feature>
<dbReference type="STRING" id="1169540.A0A0G4H2A2"/>
<dbReference type="Gene3D" id="1.10.340.30">
    <property type="entry name" value="Hypothetical protein, domain 2"/>
    <property type="match status" value="1"/>
</dbReference>
<dbReference type="VEuPathDB" id="CryptoDB:Vbra_19384"/>
<dbReference type="AlphaFoldDB" id="A0A0G4H2A2"/>
<dbReference type="OrthoDB" id="4951845at2759"/>
<dbReference type="GO" id="GO:0034039">
    <property type="term" value="F:8-oxo-7,8-dihydroguanine DNA N-glycosylase activity"/>
    <property type="evidence" value="ECO:0007669"/>
    <property type="project" value="TreeGrafter"/>
</dbReference>
<evidence type="ECO:0000256" key="1">
    <source>
        <dbReference type="SAM" id="MobiDB-lite"/>
    </source>
</evidence>
<proteinExistence type="predicted"/>
<feature type="compositionally biased region" description="Low complexity" evidence="1">
    <location>
        <begin position="15"/>
        <end position="31"/>
    </location>
</feature>
<dbReference type="Proteomes" id="UP000041254">
    <property type="component" value="Unassembled WGS sequence"/>
</dbReference>